<reference evidence="1" key="1">
    <citation type="submission" date="2023-04" db="EMBL/GenBank/DDBJ databases">
        <title>Draft Genome sequencing of Naganishia species isolated from polar environments using Oxford Nanopore Technology.</title>
        <authorList>
            <person name="Leo P."/>
            <person name="Venkateswaran K."/>
        </authorList>
    </citation>
    <scope>NUCLEOTIDE SEQUENCE</scope>
    <source>
        <strain evidence="1">MNA-CCFEE 5262</strain>
    </source>
</reference>
<dbReference type="EMBL" id="JASBWS010000130">
    <property type="protein sequence ID" value="KAJ9095081.1"/>
    <property type="molecule type" value="Genomic_DNA"/>
</dbReference>
<accession>A0ACC2V8V0</accession>
<dbReference type="Proteomes" id="UP001230649">
    <property type="component" value="Unassembled WGS sequence"/>
</dbReference>
<evidence type="ECO:0000313" key="2">
    <source>
        <dbReference type="Proteomes" id="UP001230649"/>
    </source>
</evidence>
<organism evidence="1 2">
    <name type="scientific">Naganishia adeliensis</name>
    <dbReference type="NCBI Taxonomy" id="92952"/>
    <lineage>
        <taxon>Eukaryota</taxon>
        <taxon>Fungi</taxon>
        <taxon>Dikarya</taxon>
        <taxon>Basidiomycota</taxon>
        <taxon>Agaricomycotina</taxon>
        <taxon>Tremellomycetes</taxon>
        <taxon>Filobasidiales</taxon>
        <taxon>Filobasidiaceae</taxon>
        <taxon>Naganishia</taxon>
    </lineage>
</organism>
<protein>
    <submittedName>
        <fullName evidence="1">Uncharacterized protein</fullName>
    </submittedName>
</protein>
<gene>
    <name evidence="1" type="ORF">QFC20_006769</name>
</gene>
<keyword evidence="2" id="KW-1185">Reference proteome</keyword>
<evidence type="ECO:0000313" key="1">
    <source>
        <dbReference type="EMBL" id="KAJ9095081.1"/>
    </source>
</evidence>
<comment type="caution">
    <text evidence="1">The sequence shown here is derived from an EMBL/GenBank/DDBJ whole genome shotgun (WGS) entry which is preliminary data.</text>
</comment>
<name>A0ACC2V8V0_9TREE</name>
<proteinExistence type="predicted"/>
<sequence>MPSLDYLPVDILYEIHHLSLSPHLPSTNRYLHAALSRPTTTRAAYWLIERYFPAHGVRGFLSRALECGVCDGDVLREIERIWAREVDQARGMKSGKTRRRPTHNTIMHRPPPSNLPPPTHNHRRPAHPSPPLLTHLFTHYTPSPNSHRGYPLARASLHADTPLIAFLLTHGADPAEKEFLAVEIALTRRDIRVLRLLLDGPGDTSPPPPPATNDATDAATPTNGKRKRASVAADERPGSSKRARTAATRRGSKVVPVRLTQPLVDKALAVGTPSIVRYIVDEKGYMPSLRSIVKLK</sequence>